<accession>A0A922HHC0</accession>
<dbReference type="EMBL" id="ASGP02000008">
    <property type="protein sequence ID" value="KAH9493536.1"/>
    <property type="molecule type" value="Genomic_DNA"/>
</dbReference>
<proteinExistence type="predicted"/>
<feature type="compositionally biased region" description="Low complexity" evidence="1">
    <location>
        <begin position="48"/>
        <end position="66"/>
    </location>
</feature>
<evidence type="ECO:0000256" key="1">
    <source>
        <dbReference type="SAM" id="MobiDB-lite"/>
    </source>
</evidence>
<comment type="caution">
    <text evidence="2">The sequence shown here is derived from an EMBL/GenBank/DDBJ whole genome shotgun (WGS) entry which is preliminary data.</text>
</comment>
<protein>
    <submittedName>
        <fullName evidence="2">Uncharacterized protein</fullName>
    </submittedName>
</protein>
<keyword evidence="3" id="KW-1185">Reference proteome</keyword>
<dbReference type="Proteomes" id="UP000790347">
    <property type="component" value="Unassembled WGS sequence"/>
</dbReference>
<gene>
    <name evidence="2" type="ORF">DERF_014277</name>
</gene>
<name>A0A922HHC0_DERFA</name>
<reference evidence="2" key="2">
    <citation type="journal article" date="2022" name="Res Sq">
        <title>Comparative Genomics Reveals Insights into the Divergent Evolution of Astigmatic Mites and Household Pest Adaptations.</title>
        <authorList>
            <person name="Xiong Q."/>
            <person name="Wan A.T.-Y."/>
            <person name="Liu X.-Y."/>
            <person name="Fung C.S.-H."/>
            <person name="Xiao X."/>
            <person name="Malainual N."/>
            <person name="Hou J."/>
            <person name="Wang L."/>
            <person name="Wang M."/>
            <person name="Yang K."/>
            <person name="Cui Y."/>
            <person name="Leung E."/>
            <person name="Nong W."/>
            <person name="Shin S.-K."/>
            <person name="Au S."/>
            <person name="Jeong K.Y."/>
            <person name="Chew F.T."/>
            <person name="Hui J."/>
            <person name="Leung T.F."/>
            <person name="Tungtrongchitr A."/>
            <person name="Zhong N."/>
            <person name="Liu Z."/>
            <person name="Tsui S."/>
        </authorList>
    </citation>
    <scope>NUCLEOTIDE SEQUENCE</scope>
    <source>
        <strain evidence="2">Derf</strain>
        <tissue evidence="2">Whole organism</tissue>
    </source>
</reference>
<reference evidence="2" key="1">
    <citation type="submission" date="2013-05" db="EMBL/GenBank/DDBJ databases">
        <authorList>
            <person name="Yim A.K.Y."/>
            <person name="Chan T.F."/>
            <person name="Ji K.M."/>
            <person name="Liu X.Y."/>
            <person name="Zhou J.W."/>
            <person name="Li R.Q."/>
            <person name="Yang K.Y."/>
            <person name="Li J."/>
            <person name="Li M."/>
            <person name="Law P.T.W."/>
            <person name="Wu Y.L."/>
            <person name="Cai Z.L."/>
            <person name="Qin H."/>
            <person name="Bao Y."/>
            <person name="Leung R.K.K."/>
            <person name="Ng P.K.S."/>
            <person name="Zou J."/>
            <person name="Zhong X.J."/>
            <person name="Ran P.X."/>
            <person name="Zhong N.S."/>
            <person name="Liu Z.G."/>
            <person name="Tsui S.K.W."/>
        </authorList>
    </citation>
    <scope>NUCLEOTIDE SEQUENCE</scope>
    <source>
        <strain evidence="2">Derf</strain>
        <tissue evidence="2">Whole organism</tissue>
    </source>
</reference>
<evidence type="ECO:0000313" key="3">
    <source>
        <dbReference type="Proteomes" id="UP000790347"/>
    </source>
</evidence>
<evidence type="ECO:0000313" key="2">
    <source>
        <dbReference type="EMBL" id="KAH9493536.1"/>
    </source>
</evidence>
<sequence>MTRLTLSGGTFRNGTQIEDVIDNGDETFVRSIHRTITDRFAQRIGHRTTNNKITTENNDNNGIHVD</sequence>
<dbReference type="AlphaFoldDB" id="A0A922HHC0"/>
<organism evidence="2 3">
    <name type="scientific">Dermatophagoides farinae</name>
    <name type="common">American house dust mite</name>
    <dbReference type="NCBI Taxonomy" id="6954"/>
    <lineage>
        <taxon>Eukaryota</taxon>
        <taxon>Metazoa</taxon>
        <taxon>Ecdysozoa</taxon>
        <taxon>Arthropoda</taxon>
        <taxon>Chelicerata</taxon>
        <taxon>Arachnida</taxon>
        <taxon>Acari</taxon>
        <taxon>Acariformes</taxon>
        <taxon>Sarcoptiformes</taxon>
        <taxon>Astigmata</taxon>
        <taxon>Psoroptidia</taxon>
        <taxon>Analgoidea</taxon>
        <taxon>Pyroglyphidae</taxon>
        <taxon>Dermatophagoidinae</taxon>
        <taxon>Dermatophagoides</taxon>
    </lineage>
</organism>
<feature type="region of interest" description="Disordered" evidence="1">
    <location>
        <begin position="47"/>
        <end position="66"/>
    </location>
</feature>